<reference evidence="3" key="1">
    <citation type="submission" date="2022-06" db="EMBL/GenBank/DDBJ databases">
        <title>Complete genome sequence of soil microorganisms Streptomyces sp. Qhu-M197 isolated from Alpine meadows habitats on the Tibetan Plateau.</title>
        <authorList>
            <person name="Zhang B."/>
            <person name="Xiang X."/>
            <person name="Fan J."/>
        </authorList>
    </citation>
    <scope>NUCLEOTIDE SEQUENCE</scope>
    <source>
        <strain evidence="3">Qhu-M197</strain>
    </source>
</reference>
<protein>
    <submittedName>
        <fullName evidence="3">Uncharacterized protein</fullName>
    </submittedName>
</protein>
<proteinExistence type="predicted"/>
<accession>A0ABY4Z1T2</accession>
<sequence>MNDSALPVDGEPTRFAKVKNWCKKHEPKFRAAGGATLAIGGVILAAVIANRIEGRDAERYEVEDRDPLSAPEEAEGQSRQSFLDPDRDPFLRRLPAGQSASEEAKARYRELTGNELPDCYTVVRRWLYETAA</sequence>
<evidence type="ECO:0000256" key="1">
    <source>
        <dbReference type="SAM" id="MobiDB-lite"/>
    </source>
</evidence>
<feature type="compositionally biased region" description="Basic and acidic residues" evidence="1">
    <location>
        <begin position="58"/>
        <end position="67"/>
    </location>
</feature>
<dbReference type="Proteomes" id="UP001056374">
    <property type="component" value="Chromosome"/>
</dbReference>
<organism evidence="3 4">
    <name type="scientific">Streptomyces phaeoluteigriseus</name>
    <dbReference type="NCBI Taxonomy" id="114686"/>
    <lineage>
        <taxon>Bacteria</taxon>
        <taxon>Bacillati</taxon>
        <taxon>Actinomycetota</taxon>
        <taxon>Actinomycetes</taxon>
        <taxon>Kitasatosporales</taxon>
        <taxon>Streptomycetaceae</taxon>
        <taxon>Streptomyces</taxon>
        <taxon>Streptomyces aurantiacus group</taxon>
    </lineage>
</organism>
<gene>
    <name evidence="3" type="ORF">NFX46_01030</name>
</gene>
<evidence type="ECO:0000313" key="4">
    <source>
        <dbReference type="Proteomes" id="UP001056374"/>
    </source>
</evidence>
<keyword evidence="2" id="KW-0472">Membrane</keyword>
<keyword evidence="4" id="KW-1185">Reference proteome</keyword>
<keyword evidence="2" id="KW-1133">Transmembrane helix</keyword>
<evidence type="ECO:0000256" key="2">
    <source>
        <dbReference type="SAM" id="Phobius"/>
    </source>
</evidence>
<feature type="region of interest" description="Disordered" evidence="1">
    <location>
        <begin position="58"/>
        <end position="105"/>
    </location>
</feature>
<keyword evidence="2" id="KW-0812">Transmembrane</keyword>
<evidence type="ECO:0000313" key="3">
    <source>
        <dbReference type="EMBL" id="USQ82475.1"/>
    </source>
</evidence>
<dbReference type="RefSeq" id="WP_252545151.1">
    <property type="nucleotide sequence ID" value="NZ_CP099468.1"/>
</dbReference>
<dbReference type="EMBL" id="CP099468">
    <property type="protein sequence ID" value="USQ82475.1"/>
    <property type="molecule type" value="Genomic_DNA"/>
</dbReference>
<name>A0ABY4Z1T2_9ACTN</name>
<feature type="transmembrane region" description="Helical" evidence="2">
    <location>
        <begin position="29"/>
        <end position="49"/>
    </location>
</feature>